<protein>
    <submittedName>
        <fullName evidence="2">Uncharacterized protein</fullName>
    </submittedName>
</protein>
<keyword evidence="3" id="KW-1185">Reference proteome</keyword>
<feature type="region of interest" description="Disordered" evidence="1">
    <location>
        <begin position="1"/>
        <end position="33"/>
    </location>
</feature>
<accession>A0A1Y1WM69</accession>
<sequence length="105" mass="11449">MYPAVISWRPDDPPCAVQSSHTHGQNNTPADTIPLRGTALAKQRAMDRTRLKIERSLIANVWTMRECRMLASAPGVFCSGITLSITRIGIMDSSGSRYTGLQAAC</sequence>
<evidence type="ECO:0000256" key="1">
    <source>
        <dbReference type="SAM" id="MobiDB-lite"/>
    </source>
</evidence>
<gene>
    <name evidence="2" type="ORF">DL89DRAFT_16783</name>
</gene>
<proteinExistence type="predicted"/>
<dbReference type="Proteomes" id="UP000193922">
    <property type="component" value="Unassembled WGS sequence"/>
</dbReference>
<reference evidence="2 3" key="1">
    <citation type="submission" date="2016-07" db="EMBL/GenBank/DDBJ databases">
        <title>Pervasive Adenine N6-methylation of Active Genes in Fungi.</title>
        <authorList>
            <consortium name="DOE Joint Genome Institute"/>
            <person name="Mondo S.J."/>
            <person name="Dannebaum R.O."/>
            <person name="Kuo R.C."/>
            <person name="Labutti K."/>
            <person name="Haridas S."/>
            <person name="Kuo A."/>
            <person name="Salamov A."/>
            <person name="Ahrendt S.R."/>
            <person name="Lipzen A."/>
            <person name="Sullivan W."/>
            <person name="Andreopoulos W.B."/>
            <person name="Clum A."/>
            <person name="Lindquist E."/>
            <person name="Daum C."/>
            <person name="Ramamoorthy G.K."/>
            <person name="Gryganskyi A."/>
            <person name="Culley D."/>
            <person name="Magnuson J.K."/>
            <person name="James T.Y."/>
            <person name="O'Malley M.A."/>
            <person name="Stajich J.E."/>
            <person name="Spatafora J.W."/>
            <person name="Visel A."/>
            <person name="Grigoriev I.V."/>
        </authorList>
    </citation>
    <scope>NUCLEOTIDE SEQUENCE [LARGE SCALE GENOMIC DNA]</scope>
    <source>
        <strain evidence="2 3">ATCC 12442</strain>
    </source>
</reference>
<dbReference type="GeneID" id="63800392"/>
<organism evidence="2 3">
    <name type="scientific">Linderina pennispora</name>
    <dbReference type="NCBI Taxonomy" id="61395"/>
    <lineage>
        <taxon>Eukaryota</taxon>
        <taxon>Fungi</taxon>
        <taxon>Fungi incertae sedis</taxon>
        <taxon>Zoopagomycota</taxon>
        <taxon>Kickxellomycotina</taxon>
        <taxon>Kickxellomycetes</taxon>
        <taxon>Kickxellales</taxon>
        <taxon>Kickxellaceae</taxon>
        <taxon>Linderina</taxon>
    </lineage>
</organism>
<feature type="compositionally biased region" description="Polar residues" evidence="1">
    <location>
        <begin position="17"/>
        <end position="30"/>
    </location>
</feature>
<comment type="caution">
    <text evidence="2">The sequence shown here is derived from an EMBL/GenBank/DDBJ whole genome shotgun (WGS) entry which is preliminary data.</text>
</comment>
<dbReference type="AlphaFoldDB" id="A0A1Y1WM69"/>
<dbReference type="EMBL" id="MCFD01000001">
    <property type="protein sequence ID" value="ORX74465.1"/>
    <property type="molecule type" value="Genomic_DNA"/>
</dbReference>
<evidence type="ECO:0000313" key="3">
    <source>
        <dbReference type="Proteomes" id="UP000193922"/>
    </source>
</evidence>
<evidence type="ECO:0000313" key="2">
    <source>
        <dbReference type="EMBL" id="ORX74465.1"/>
    </source>
</evidence>
<dbReference type="RefSeq" id="XP_040747676.1">
    <property type="nucleotide sequence ID" value="XM_040883744.1"/>
</dbReference>
<name>A0A1Y1WM69_9FUNG</name>